<evidence type="ECO:0000313" key="10">
    <source>
        <dbReference type="EMBL" id="WAG63128.1"/>
    </source>
</evidence>
<name>A0AA47I904_9CLOT</name>
<dbReference type="GO" id="GO:0005304">
    <property type="term" value="F:L-valine transmembrane transporter activity"/>
    <property type="evidence" value="ECO:0007669"/>
    <property type="project" value="TreeGrafter"/>
</dbReference>
<comment type="similarity">
    <text evidence="2 9">Belongs to the branched chain amino acid transporter family.</text>
</comment>
<evidence type="ECO:0000256" key="7">
    <source>
        <dbReference type="ARBA" id="ARBA00022989"/>
    </source>
</evidence>
<protein>
    <recommendedName>
        <fullName evidence="9">Branched-chain amino acid transport system carrier protein</fullName>
    </recommendedName>
</protein>
<dbReference type="NCBIfam" id="TIGR00796">
    <property type="entry name" value="livcs"/>
    <property type="match status" value="1"/>
</dbReference>
<evidence type="ECO:0000256" key="5">
    <source>
        <dbReference type="ARBA" id="ARBA00022692"/>
    </source>
</evidence>
<dbReference type="GO" id="GO:0015820">
    <property type="term" value="P:L-leucine transport"/>
    <property type="evidence" value="ECO:0007669"/>
    <property type="project" value="TreeGrafter"/>
</dbReference>
<dbReference type="Pfam" id="PF05525">
    <property type="entry name" value="Branch_AA_trans"/>
    <property type="match status" value="1"/>
</dbReference>
<keyword evidence="6 9" id="KW-0029">Amino-acid transport</keyword>
<feature type="transmembrane region" description="Helical" evidence="9">
    <location>
        <begin position="224"/>
        <end position="243"/>
    </location>
</feature>
<dbReference type="PANTHER" id="PTHR30588:SF0">
    <property type="entry name" value="BRANCHED-CHAIN AMINO ACID PERMEASE BRNQ"/>
    <property type="match status" value="1"/>
</dbReference>
<dbReference type="GO" id="GO:0015190">
    <property type="term" value="F:L-leucine transmembrane transporter activity"/>
    <property type="evidence" value="ECO:0007669"/>
    <property type="project" value="TreeGrafter"/>
</dbReference>
<comment type="subcellular location">
    <subcellularLocation>
        <location evidence="1 9">Cell membrane</location>
        <topology evidence="1 9">Multi-pass membrane protein</topology>
    </subcellularLocation>
</comment>
<evidence type="ECO:0000256" key="8">
    <source>
        <dbReference type="ARBA" id="ARBA00023136"/>
    </source>
</evidence>
<feature type="transmembrane region" description="Helical" evidence="9">
    <location>
        <begin position="116"/>
        <end position="134"/>
    </location>
</feature>
<feature type="transmembrane region" description="Helical" evidence="9">
    <location>
        <begin position="39"/>
        <end position="62"/>
    </location>
</feature>
<evidence type="ECO:0000256" key="3">
    <source>
        <dbReference type="ARBA" id="ARBA00022448"/>
    </source>
</evidence>
<accession>A0AA47I904</accession>
<dbReference type="EMBL" id="CP086239">
    <property type="protein sequence ID" value="WAG63128.1"/>
    <property type="molecule type" value="Genomic_DNA"/>
</dbReference>
<feature type="transmembrane region" description="Helical" evidence="9">
    <location>
        <begin position="337"/>
        <end position="357"/>
    </location>
</feature>
<evidence type="ECO:0000256" key="4">
    <source>
        <dbReference type="ARBA" id="ARBA00022475"/>
    </source>
</evidence>
<gene>
    <name evidence="10" type="primary">brnQ</name>
    <name evidence="10" type="ORF">LL038_15465</name>
</gene>
<keyword evidence="4" id="KW-1003">Cell membrane</keyword>
<comment type="function">
    <text evidence="9">Component of the transport system for branched-chain amino acids.</text>
</comment>
<dbReference type="Gene3D" id="1.20.1740.10">
    <property type="entry name" value="Amino acid/polyamine transporter I"/>
    <property type="match status" value="1"/>
</dbReference>
<feature type="transmembrane region" description="Helical" evidence="9">
    <location>
        <begin position="74"/>
        <end position="96"/>
    </location>
</feature>
<organism evidence="10 11">
    <name type="scientific">Clostridium estertheticum</name>
    <dbReference type="NCBI Taxonomy" id="238834"/>
    <lineage>
        <taxon>Bacteria</taxon>
        <taxon>Bacillati</taxon>
        <taxon>Bacillota</taxon>
        <taxon>Clostridia</taxon>
        <taxon>Eubacteriales</taxon>
        <taxon>Clostridiaceae</taxon>
        <taxon>Clostridium</taxon>
    </lineage>
</organism>
<evidence type="ECO:0000313" key="11">
    <source>
        <dbReference type="Proteomes" id="UP001164733"/>
    </source>
</evidence>
<evidence type="ECO:0000256" key="6">
    <source>
        <dbReference type="ARBA" id="ARBA00022970"/>
    </source>
</evidence>
<feature type="transmembrane region" description="Helical" evidence="9">
    <location>
        <begin position="307"/>
        <end position="325"/>
    </location>
</feature>
<dbReference type="Proteomes" id="UP001164733">
    <property type="component" value="Chromosome"/>
</dbReference>
<feature type="transmembrane region" description="Helical" evidence="9">
    <location>
        <begin position="146"/>
        <end position="164"/>
    </location>
</feature>
<sequence length="436" mass="46323">MKNSTKHSIVIGSALFAMFFGAGNLIFPPALGRAAGDAMLYSIIGFLITGVGIPICAIIACAKINGDFKKMADRVGPIFSVIVSIALVLIIGPLFAIPRTAATTFELGIHPLFPSIGQNISIIVFFVIVLAFALKPSSIIDNIGKVLTPALLLMLAIIIVKGIIEPIGPIVTTSYEGGFSKALIEGYQTMDAMTGVIFSSIILSSIRAKGYKSPKDIMKITLKSALVSLIGLFFVYTGLMYLGTQTTTLFSKSISRTSLVTSIVRLDLGSIGSVILSLCVTLACLTTAIGILSAGSKFFAKLFKGKLSYESIAIGIALVSGVMATKDVDSLVKLANPVLKIIYPIVIVLIVTTLLGDIVKNNKVVTITTYTVLIVSVLNTINDLTSNSIGFFKYVPLSSVGFGWIIPAIIAFVISNRLVKSNQENKSVIQNLNKEL</sequence>
<proteinExistence type="inferred from homology"/>
<keyword evidence="8 9" id="KW-0472">Membrane</keyword>
<dbReference type="AlphaFoldDB" id="A0AA47I904"/>
<dbReference type="GO" id="GO:0015818">
    <property type="term" value="P:isoleucine transport"/>
    <property type="evidence" value="ECO:0007669"/>
    <property type="project" value="TreeGrafter"/>
</dbReference>
<reference evidence="10" key="1">
    <citation type="submission" date="2021-11" db="EMBL/GenBank/DDBJ databases">
        <title>Clostridia strains as spoilage organisms.</title>
        <authorList>
            <person name="Wambui J."/>
            <person name="Stevens M.J.A."/>
            <person name="Stephan R."/>
        </authorList>
    </citation>
    <scope>NUCLEOTIDE SEQUENCE</scope>
    <source>
        <strain evidence="10">CF009</strain>
    </source>
</reference>
<dbReference type="GO" id="GO:0015188">
    <property type="term" value="F:L-isoleucine transmembrane transporter activity"/>
    <property type="evidence" value="ECO:0007669"/>
    <property type="project" value="TreeGrafter"/>
</dbReference>
<evidence type="ECO:0000256" key="9">
    <source>
        <dbReference type="RuleBase" id="RU362122"/>
    </source>
</evidence>
<feature type="transmembrane region" description="Helical" evidence="9">
    <location>
        <begin position="401"/>
        <end position="419"/>
    </location>
</feature>
<dbReference type="InterPro" id="IPR004685">
    <property type="entry name" value="Brnchd-chn_aa_trnsp_Livcs"/>
</dbReference>
<dbReference type="PANTHER" id="PTHR30588">
    <property type="entry name" value="BRANCHED-CHAIN AMINO ACID TRANSPORT SYSTEM 2 CARRIER PROTEIN"/>
    <property type="match status" value="1"/>
</dbReference>
<feature type="transmembrane region" description="Helical" evidence="9">
    <location>
        <begin position="364"/>
        <end position="381"/>
    </location>
</feature>
<keyword evidence="7 9" id="KW-1133">Transmembrane helix</keyword>
<keyword evidence="3 9" id="KW-0813">Transport</keyword>
<feature type="transmembrane region" description="Helical" evidence="9">
    <location>
        <begin position="7"/>
        <end position="27"/>
    </location>
</feature>
<keyword evidence="5 9" id="KW-0812">Transmembrane</keyword>
<dbReference type="RefSeq" id="WP_268056089.1">
    <property type="nucleotide sequence ID" value="NZ_CP086239.1"/>
</dbReference>
<dbReference type="GO" id="GO:0005886">
    <property type="term" value="C:plasma membrane"/>
    <property type="evidence" value="ECO:0007669"/>
    <property type="project" value="UniProtKB-SubCell"/>
</dbReference>
<evidence type="ECO:0000256" key="1">
    <source>
        <dbReference type="ARBA" id="ARBA00004651"/>
    </source>
</evidence>
<feature type="transmembrane region" description="Helical" evidence="9">
    <location>
        <begin position="274"/>
        <end position="295"/>
    </location>
</feature>
<evidence type="ECO:0000256" key="2">
    <source>
        <dbReference type="ARBA" id="ARBA00008540"/>
    </source>
</evidence>
<feature type="transmembrane region" description="Helical" evidence="9">
    <location>
        <begin position="184"/>
        <end position="203"/>
    </location>
</feature>